<gene>
    <name evidence="4" type="ORF">GPZ88_01205</name>
</gene>
<dbReference type="Pfam" id="PF13392">
    <property type="entry name" value="HNH_3"/>
    <property type="match status" value="1"/>
</dbReference>
<keyword evidence="4" id="KW-0540">Nuclease</keyword>
<dbReference type="Gene3D" id="3.90.75.20">
    <property type="match status" value="1"/>
</dbReference>
<organism evidence="4 5">
    <name type="scientific">Streptococcus ruminicola</name>
    <dbReference type="NCBI Taxonomy" id="2686210"/>
    <lineage>
        <taxon>Bacteria</taxon>
        <taxon>Bacillati</taxon>
        <taxon>Bacillota</taxon>
        <taxon>Bacilli</taxon>
        <taxon>Lactobacillales</taxon>
        <taxon>Streptococcaceae</taxon>
        <taxon>Streptococcus</taxon>
    </lineage>
</organism>
<evidence type="ECO:0000259" key="2">
    <source>
        <dbReference type="Pfam" id="PF13392"/>
    </source>
</evidence>
<dbReference type="InterPro" id="IPR010902">
    <property type="entry name" value="NUMOD4"/>
</dbReference>
<evidence type="ECO:0000259" key="1">
    <source>
        <dbReference type="Pfam" id="PF07463"/>
    </source>
</evidence>
<dbReference type="InterPro" id="IPR003615">
    <property type="entry name" value="HNH_nuc"/>
</dbReference>
<dbReference type="EMBL" id="CP046919">
    <property type="protein sequence ID" value="QIM45755.1"/>
    <property type="molecule type" value="Genomic_DNA"/>
</dbReference>
<dbReference type="SUPFAM" id="SSF64496">
    <property type="entry name" value="DNA-binding domain of intron-encoded endonucleases"/>
    <property type="match status" value="1"/>
</dbReference>
<sequence>MEIWKNIKGYEGCYQVSNMGRIKSLSRKVWNGKNYFWTSERILRPGLDRDGYFLVNLSKNGKAKTEKVHRLVAKTFIPNPENKEAVNHIDEDPSNNKLENLEWATVSENNNHGWHNKRSSKSRSKPILQLNLDGEFLQEYQSATIAAQKLEMCRVSISNCLNGKTSTAGGYRWRYKA</sequence>
<dbReference type="SUPFAM" id="SSF54060">
    <property type="entry name" value="His-Me finger endonucleases"/>
    <property type="match status" value="1"/>
</dbReference>
<keyword evidence="4" id="KW-0378">Hydrolase</keyword>
<accession>A0A6G8HY12</accession>
<feature type="domain" description="NUMOD4" evidence="1">
    <location>
        <begin position="2"/>
        <end position="58"/>
    </location>
</feature>
<evidence type="ECO:0000313" key="4">
    <source>
        <dbReference type="EMBL" id="QIM45755.1"/>
    </source>
</evidence>
<feature type="domain" description="DNA endonuclease I-HmuI-like NUMOD-like" evidence="3">
    <location>
        <begin position="138"/>
        <end position="173"/>
    </location>
</feature>
<dbReference type="Proteomes" id="UP000503166">
    <property type="component" value="Chromosome"/>
</dbReference>
<dbReference type="Gene3D" id="1.10.10.10">
    <property type="entry name" value="Winged helix-like DNA-binding domain superfamily/Winged helix DNA-binding domain"/>
    <property type="match status" value="1"/>
</dbReference>
<evidence type="ECO:0000313" key="5">
    <source>
        <dbReference type="Proteomes" id="UP000503166"/>
    </source>
</evidence>
<dbReference type="InterPro" id="IPR003647">
    <property type="entry name" value="Intron_nuc_1_rpt"/>
</dbReference>
<dbReference type="InterPro" id="IPR044925">
    <property type="entry name" value="His-Me_finger_sf"/>
</dbReference>
<dbReference type="GO" id="GO:0016788">
    <property type="term" value="F:hydrolase activity, acting on ester bonds"/>
    <property type="evidence" value="ECO:0007669"/>
    <property type="project" value="InterPro"/>
</dbReference>
<dbReference type="InterPro" id="IPR054307">
    <property type="entry name" value="I-HmuI_NUMOD-like"/>
</dbReference>
<dbReference type="InterPro" id="IPR036388">
    <property type="entry name" value="WH-like_DNA-bd_sf"/>
</dbReference>
<reference evidence="4 5" key="1">
    <citation type="submission" date="2019-12" db="EMBL/GenBank/DDBJ databases">
        <title>Complete genome sequence of Streptococcus sp. CNU G2 isolated frome Bos taurus coreanae.</title>
        <authorList>
            <person name="Park S.Y."/>
            <person name="Kim J.H."/>
            <person name="Seo S.W."/>
        </authorList>
    </citation>
    <scope>NUCLEOTIDE SEQUENCE [LARGE SCALE GENOMIC DNA]</scope>
    <source>
        <strain evidence="4 5">CNU G2</strain>
    </source>
</reference>
<protein>
    <submittedName>
        <fullName evidence="4">Endonuclease</fullName>
    </submittedName>
</protein>
<proteinExistence type="predicted"/>
<dbReference type="RefSeq" id="WP_166043067.1">
    <property type="nucleotide sequence ID" value="NZ_CP046919.1"/>
</dbReference>
<dbReference type="Pfam" id="PF22083">
    <property type="entry name" value="I-HmuI_NUMOD-like"/>
    <property type="match status" value="1"/>
</dbReference>
<keyword evidence="4" id="KW-0255">Endonuclease</keyword>
<dbReference type="GO" id="GO:0004519">
    <property type="term" value="F:endonuclease activity"/>
    <property type="evidence" value="ECO:0007669"/>
    <property type="project" value="UniProtKB-KW"/>
</dbReference>
<feature type="domain" description="HNH nuclease" evidence="2">
    <location>
        <begin position="67"/>
        <end position="110"/>
    </location>
</feature>
<dbReference type="AlphaFoldDB" id="A0A6G8HY12"/>
<dbReference type="Pfam" id="PF07463">
    <property type="entry name" value="NUMOD4"/>
    <property type="match status" value="1"/>
</dbReference>
<evidence type="ECO:0000259" key="3">
    <source>
        <dbReference type="Pfam" id="PF22083"/>
    </source>
</evidence>
<dbReference type="SMART" id="SM00497">
    <property type="entry name" value="IENR1"/>
    <property type="match status" value="1"/>
</dbReference>
<dbReference type="KEGG" id="srum:GPZ88_01205"/>
<name>A0A6G8HY12_9STRE</name>